<keyword evidence="1" id="KW-0812">Transmembrane</keyword>
<sequence length="120" mass="13598">MLWWSWVLLWTVLVLAGAVVLGLLLWRVVRRGLAVLHEAESAAEDLGGRWDAAAVARPVRPRPEPAVLTPVGQALADYRLGRDRRSTARLQRRIERKDRAGRPQRISDLRRAERKGILHG</sequence>
<dbReference type="Proteomes" id="UP000321155">
    <property type="component" value="Unassembled WGS sequence"/>
</dbReference>
<proteinExistence type="predicted"/>
<evidence type="ECO:0000313" key="2">
    <source>
        <dbReference type="EMBL" id="ALU40154.1"/>
    </source>
</evidence>
<evidence type="ECO:0000313" key="4">
    <source>
        <dbReference type="EMBL" id="PLC12738.1"/>
    </source>
</evidence>
<evidence type="ECO:0000313" key="5">
    <source>
        <dbReference type="Proteomes" id="UP000057181"/>
    </source>
</evidence>
<dbReference type="OrthoDB" id="4882729at2"/>
<keyword evidence="1" id="KW-0472">Membrane</keyword>
<feature type="transmembrane region" description="Helical" evidence="1">
    <location>
        <begin position="6"/>
        <end position="26"/>
    </location>
</feature>
<evidence type="ECO:0000313" key="7">
    <source>
        <dbReference type="Proteomes" id="UP000321155"/>
    </source>
</evidence>
<dbReference type="EMBL" id="BJZR01000005">
    <property type="protein sequence ID" value="GEO91005.1"/>
    <property type="molecule type" value="Genomic_DNA"/>
</dbReference>
<keyword evidence="1" id="KW-1133">Transmembrane helix</keyword>
<organism evidence="2 5">
    <name type="scientific">Kocuria flava</name>
    <dbReference type="NCBI Taxonomy" id="446860"/>
    <lineage>
        <taxon>Bacteria</taxon>
        <taxon>Bacillati</taxon>
        <taxon>Actinomycetota</taxon>
        <taxon>Actinomycetes</taxon>
        <taxon>Micrococcales</taxon>
        <taxon>Micrococcaceae</taxon>
        <taxon>Kocuria</taxon>
    </lineage>
</organism>
<keyword evidence="7" id="KW-1185">Reference proteome</keyword>
<evidence type="ECO:0000256" key="1">
    <source>
        <dbReference type="SAM" id="Phobius"/>
    </source>
</evidence>
<reference evidence="3 7" key="3">
    <citation type="submission" date="2019-07" db="EMBL/GenBank/DDBJ databases">
        <title>Whole genome shotgun sequence of Kocuria flava NBRC 107626.</title>
        <authorList>
            <person name="Hosoyama A."/>
            <person name="Uohara A."/>
            <person name="Ohji S."/>
            <person name="Ichikawa N."/>
        </authorList>
    </citation>
    <scope>NUCLEOTIDE SEQUENCE [LARGE SCALE GENOMIC DNA]</scope>
    <source>
        <strain evidence="3 7">NBRC 107626</strain>
    </source>
</reference>
<dbReference type="Proteomes" id="UP000057181">
    <property type="component" value="Chromosome"/>
</dbReference>
<protein>
    <submittedName>
        <fullName evidence="2">Uncharacterized protein</fullName>
    </submittedName>
</protein>
<reference evidence="2 5" key="1">
    <citation type="submission" date="2015-11" db="EMBL/GenBank/DDBJ databases">
        <title>Complete Genome Sequence of Kocuria flava strain HO-9041.</title>
        <authorList>
            <person name="Zhou M."/>
            <person name="Dai J."/>
        </authorList>
    </citation>
    <scope>NUCLEOTIDE SEQUENCE [LARGE SCALE GENOMIC DNA]</scope>
    <source>
        <strain evidence="2 5">HO-9041</strain>
    </source>
</reference>
<dbReference type="Proteomes" id="UP000234632">
    <property type="component" value="Unassembled WGS sequence"/>
</dbReference>
<dbReference type="KEGG" id="kfv:AS188_10800"/>
<gene>
    <name evidence="2" type="ORF">AS188_10800</name>
    <name evidence="4" type="ORF">AUQ48_11560</name>
    <name evidence="3" type="ORF">KFL01_03110</name>
</gene>
<evidence type="ECO:0000313" key="6">
    <source>
        <dbReference type="Proteomes" id="UP000234632"/>
    </source>
</evidence>
<reference evidence="4 6" key="2">
    <citation type="submission" date="2015-12" db="EMBL/GenBank/DDBJ databases">
        <authorList>
            <person name="Shamseldin A."/>
            <person name="Moawad H."/>
            <person name="Abd El-Rahim W.M."/>
            <person name="Sadowsky M.J."/>
        </authorList>
    </citation>
    <scope>NUCLEOTIDE SEQUENCE [LARGE SCALE GENOMIC DNA]</scope>
    <source>
        <strain evidence="4 6">S43</strain>
    </source>
</reference>
<dbReference type="EMBL" id="CP013254">
    <property type="protein sequence ID" value="ALU40154.1"/>
    <property type="molecule type" value="Genomic_DNA"/>
</dbReference>
<dbReference type="EMBL" id="LOMZ01000001">
    <property type="protein sequence ID" value="PLC12738.1"/>
    <property type="molecule type" value="Genomic_DNA"/>
</dbReference>
<dbReference type="RefSeq" id="WP_058858855.1">
    <property type="nucleotide sequence ID" value="NZ_BJZR01000005.1"/>
</dbReference>
<evidence type="ECO:0000313" key="3">
    <source>
        <dbReference type="EMBL" id="GEO91005.1"/>
    </source>
</evidence>
<dbReference type="STRING" id="446860.AS188_10800"/>
<dbReference type="AlphaFoldDB" id="A0A0U3G5N6"/>
<name>A0A0U3G5N6_9MICC</name>
<accession>A0A0U3G5N6</accession>